<reference evidence="1 2" key="1">
    <citation type="submission" date="2016-07" db="EMBL/GenBank/DDBJ databases">
        <title>Draft genome of Scalindua rubra, obtained from a brine-seawater interface in the Red Sea, sheds light on salt adaptation in anammox bacteria.</title>
        <authorList>
            <person name="Speth D.R."/>
            <person name="Lagkouvardos I."/>
            <person name="Wang Y."/>
            <person name="Qian P.-Y."/>
            <person name="Dutilh B.E."/>
            <person name="Jetten M.S."/>
        </authorList>
    </citation>
    <scope>NUCLEOTIDE SEQUENCE [LARGE SCALE GENOMIC DNA]</scope>
    <source>
        <strain evidence="1">BSI-1</strain>
    </source>
</reference>
<gene>
    <name evidence="1" type="ORF">SCARUB_02783</name>
</gene>
<sequence length="157" mass="18228">MGFDLIGKRIDNSHTSDAGFVFPVSIIINGVNYDSLDDYLESRGLPKNSIKFSCSNRNWHTIWQYVQYANELVNEEFKFKGNEYDFEAGESNSGHFISEEKANSLHDCCKNGMECSYFDQYIEDECTWATKDDEKTILEMIERFMVFCKESQGFIII</sequence>
<comment type="caution">
    <text evidence="1">The sequence shown here is derived from an EMBL/GenBank/DDBJ whole genome shotgun (WGS) entry which is preliminary data.</text>
</comment>
<evidence type="ECO:0000313" key="2">
    <source>
        <dbReference type="Proteomes" id="UP000094056"/>
    </source>
</evidence>
<dbReference type="Proteomes" id="UP000094056">
    <property type="component" value="Unassembled WGS sequence"/>
</dbReference>
<proteinExistence type="predicted"/>
<dbReference type="AlphaFoldDB" id="A0A1E3X8X5"/>
<organism evidence="1 2">
    <name type="scientific">Candidatus Scalindua rubra</name>
    <dbReference type="NCBI Taxonomy" id="1872076"/>
    <lineage>
        <taxon>Bacteria</taxon>
        <taxon>Pseudomonadati</taxon>
        <taxon>Planctomycetota</taxon>
        <taxon>Candidatus Brocadiia</taxon>
        <taxon>Candidatus Brocadiales</taxon>
        <taxon>Candidatus Scalinduaceae</taxon>
        <taxon>Candidatus Scalindua</taxon>
    </lineage>
</organism>
<name>A0A1E3X8X5_9BACT</name>
<evidence type="ECO:0000313" key="1">
    <source>
        <dbReference type="EMBL" id="ODS32076.1"/>
    </source>
</evidence>
<accession>A0A1E3X8X5</accession>
<protein>
    <submittedName>
        <fullName evidence="1">Uncharacterized protein</fullName>
    </submittedName>
</protein>
<dbReference type="EMBL" id="MAYW01000078">
    <property type="protein sequence ID" value="ODS32076.1"/>
    <property type="molecule type" value="Genomic_DNA"/>
</dbReference>